<dbReference type="EMBL" id="LGAA01000018">
    <property type="protein sequence ID" value="KPD02616.1"/>
    <property type="molecule type" value="Genomic_DNA"/>
</dbReference>
<dbReference type="GO" id="GO:0071555">
    <property type="term" value="P:cell wall organization"/>
    <property type="evidence" value="ECO:0007669"/>
    <property type="project" value="UniProtKB-KW"/>
</dbReference>
<dbReference type="GO" id="GO:0009254">
    <property type="term" value="P:peptidoglycan turnover"/>
    <property type="evidence" value="ECO:0007669"/>
    <property type="project" value="TreeGrafter"/>
</dbReference>
<keyword evidence="8" id="KW-1185">Reference proteome</keyword>
<dbReference type="InterPro" id="IPR036505">
    <property type="entry name" value="Amidase/PGRP_sf"/>
</dbReference>
<dbReference type="InterPro" id="IPR002502">
    <property type="entry name" value="Amidase_domain"/>
</dbReference>
<dbReference type="InterPro" id="IPR036365">
    <property type="entry name" value="PGBD-like_sf"/>
</dbReference>
<dbReference type="InterPro" id="IPR036366">
    <property type="entry name" value="PGBDSf"/>
</dbReference>
<dbReference type="Gene3D" id="3.40.80.10">
    <property type="entry name" value="Peptidoglycan recognition protein-like"/>
    <property type="match status" value="1"/>
</dbReference>
<evidence type="ECO:0000259" key="6">
    <source>
        <dbReference type="SMART" id="SM00644"/>
    </source>
</evidence>
<dbReference type="Pfam" id="PF01510">
    <property type="entry name" value="Amidase_2"/>
    <property type="match status" value="1"/>
</dbReference>
<proteinExistence type="inferred from homology"/>
<feature type="domain" description="N-acetylmuramoyl-L-alanine amidase" evidence="6">
    <location>
        <begin position="24"/>
        <end position="171"/>
    </location>
</feature>
<dbReference type="SUPFAM" id="SSF55846">
    <property type="entry name" value="N-acetylmuramoyl-L-alanine amidase-like"/>
    <property type="match status" value="1"/>
</dbReference>
<comment type="catalytic activity">
    <reaction evidence="1">
        <text>Hydrolyzes the link between N-acetylmuramoyl residues and L-amino acid residues in certain cell-wall glycopeptides.</text>
        <dbReference type="EC" id="3.5.1.28"/>
    </reaction>
</comment>
<dbReference type="InterPro" id="IPR051206">
    <property type="entry name" value="NAMLAA_amidase_2"/>
</dbReference>
<evidence type="ECO:0000256" key="1">
    <source>
        <dbReference type="ARBA" id="ARBA00001561"/>
    </source>
</evidence>
<sequence length="285" mass="31943">MKYILLLLSLVLVGCQTPRDYTISQYPIAGKAGNTPKFLIIHYTALNDTDSINVLSSGQVSIHYLIPSIPEVEITGRLTAIQMVDEKSIAWHAGQSYWQQMQGLNKYSVGIEIVNRGFQTRLLGRHWFAYQPAQIELLAKLAKDIIQRYDIAPENVLGHSDISPGRKVDPGRLFPWQQLAEQGIGAWPEQQTVKYYLAGRPVNKLVDPHDKLLPALERYGYQLPVSSTSMNSLSIKLLIQAFQMHFRPADISGIADAETEAIALALVEKYRASKQQIITINKSSI</sequence>
<evidence type="ECO:0000256" key="5">
    <source>
        <dbReference type="ARBA" id="ARBA00023316"/>
    </source>
</evidence>
<dbReference type="PANTHER" id="PTHR30417:SF1">
    <property type="entry name" value="N-ACETYLMURAMOYL-L-ALANINE AMIDASE AMID"/>
    <property type="match status" value="1"/>
</dbReference>
<dbReference type="GO" id="GO:0009253">
    <property type="term" value="P:peptidoglycan catabolic process"/>
    <property type="evidence" value="ECO:0007669"/>
    <property type="project" value="InterPro"/>
</dbReference>
<comment type="caution">
    <text evidence="7">The sequence shown here is derived from an EMBL/GenBank/DDBJ whole genome shotgun (WGS) entry which is preliminary data.</text>
</comment>
<organism evidence="7 8">
    <name type="scientific">Moellerella wisconsensis ATCC 35017</name>
    <dbReference type="NCBI Taxonomy" id="1354267"/>
    <lineage>
        <taxon>Bacteria</taxon>
        <taxon>Pseudomonadati</taxon>
        <taxon>Pseudomonadota</taxon>
        <taxon>Gammaproteobacteria</taxon>
        <taxon>Enterobacterales</taxon>
        <taxon>Morganellaceae</taxon>
        <taxon>Moellerella</taxon>
    </lineage>
</organism>
<comment type="similarity">
    <text evidence="2">Belongs to the N-acetylmuramoyl-L-alanine amidase 2 family.</text>
</comment>
<accession>A0A0N1KI08</accession>
<reference evidence="7 8" key="1">
    <citation type="submission" date="2015-07" db="EMBL/GenBank/DDBJ databases">
        <title>ATOL: Assembling a taxonomically balanced genome-scale reconstruction of the evolutionary history of the Enterobacteriaceae.</title>
        <authorList>
            <person name="Plunkett G.III."/>
            <person name="Neeno-Eckwall E.C."/>
            <person name="Glasner J.D."/>
            <person name="Perna N.T."/>
        </authorList>
    </citation>
    <scope>NUCLEOTIDE SEQUENCE [LARGE SCALE GENOMIC DNA]</scope>
    <source>
        <strain evidence="7 8">ATCC 35017</strain>
    </source>
</reference>
<dbReference type="SUPFAM" id="SSF47090">
    <property type="entry name" value="PGBD-like"/>
    <property type="match status" value="1"/>
</dbReference>
<dbReference type="FunFam" id="3.40.80.10:FF:000003">
    <property type="entry name" value="N-acetylmuramoyl-L-alanine amidase"/>
    <property type="match status" value="1"/>
</dbReference>
<evidence type="ECO:0000313" key="7">
    <source>
        <dbReference type="EMBL" id="KPD02616.1"/>
    </source>
</evidence>
<dbReference type="AlphaFoldDB" id="A0A0N1KI08"/>
<evidence type="ECO:0000256" key="2">
    <source>
        <dbReference type="ARBA" id="ARBA00007553"/>
    </source>
</evidence>
<dbReference type="Gene3D" id="1.10.101.10">
    <property type="entry name" value="PGBD-like superfamily/PGBD"/>
    <property type="match status" value="1"/>
</dbReference>
<keyword evidence="4 7" id="KW-0378">Hydrolase</keyword>
<dbReference type="Proteomes" id="UP000053226">
    <property type="component" value="Unassembled WGS sequence"/>
</dbReference>
<dbReference type="OrthoDB" id="9794842at2"/>
<protein>
    <recommendedName>
        <fullName evidence="3">N-acetylmuramoyl-L-alanine amidase</fullName>
        <ecNumber evidence="3">3.5.1.28</ecNumber>
    </recommendedName>
</protein>
<evidence type="ECO:0000256" key="3">
    <source>
        <dbReference type="ARBA" id="ARBA00011901"/>
    </source>
</evidence>
<dbReference type="GO" id="GO:0008745">
    <property type="term" value="F:N-acetylmuramoyl-L-alanine amidase activity"/>
    <property type="evidence" value="ECO:0007669"/>
    <property type="project" value="UniProtKB-EC"/>
</dbReference>
<gene>
    <name evidence="7" type="ORF">M992_1771</name>
</gene>
<dbReference type="RefSeq" id="WP_053908190.1">
    <property type="nucleotide sequence ID" value="NZ_CAWMUS010000018.1"/>
</dbReference>
<dbReference type="GO" id="GO:0019867">
    <property type="term" value="C:outer membrane"/>
    <property type="evidence" value="ECO:0007669"/>
    <property type="project" value="TreeGrafter"/>
</dbReference>
<evidence type="ECO:0000256" key="4">
    <source>
        <dbReference type="ARBA" id="ARBA00022801"/>
    </source>
</evidence>
<dbReference type="PANTHER" id="PTHR30417">
    <property type="entry name" value="N-ACETYLMURAMOYL-L-ALANINE AMIDASE AMID"/>
    <property type="match status" value="1"/>
</dbReference>
<dbReference type="SMART" id="SM00644">
    <property type="entry name" value="Ami_2"/>
    <property type="match status" value="1"/>
</dbReference>
<evidence type="ECO:0000313" key="8">
    <source>
        <dbReference type="Proteomes" id="UP000053226"/>
    </source>
</evidence>
<dbReference type="PROSITE" id="PS51257">
    <property type="entry name" value="PROKAR_LIPOPROTEIN"/>
    <property type="match status" value="1"/>
</dbReference>
<dbReference type="EC" id="3.5.1.28" evidence="3"/>
<dbReference type="CDD" id="cd06583">
    <property type="entry name" value="PGRP"/>
    <property type="match status" value="1"/>
</dbReference>
<name>A0A0N1KI08_9GAMM</name>
<keyword evidence="5" id="KW-0961">Cell wall biogenesis/degradation</keyword>